<dbReference type="InterPro" id="IPR023214">
    <property type="entry name" value="HAD_sf"/>
</dbReference>
<sequence>MRIGVDLDGVVANFTKGWTTQYEADFGKKILEKDITEWGLSKPLTHFEEEIDFWKWAKDINGSSIFRNLDIYEDSLEVLYDLSKMGHEIVIISSKPWWSIHDTLMWLGEKKIPTKEIHFIEDKWKIDCDVYIDDAPYQLDNYVKNLRNKVIIRFVREYNDPVTGALDLNEWKDLIPLLNSL</sequence>
<evidence type="ECO:0000313" key="3">
    <source>
        <dbReference type="EMBL" id="AGQ19291.1"/>
    </source>
</evidence>
<dbReference type="GO" id="GO:0008253">
    <property type="term" value="F:5'-nucleotidase activity"/>
    <property type="evidence" value="ECO:0007669"/>
    <property type="project" value="InterPro"/>
</dbReference>
<feature type="active site" description="Proton donor" evidence="2">
    <location>
        <position position="8"/>
    </location>
</feature>
<dbReference type="SUPFAM" id="SSF56784">
    <property type="entry name" value="HAD-like"/>
    <property type="match status" value="1"/>
</dbReference>
<protein>
    <submittedName>
        <fullName evidence="3">5'(3')-deoxyribonucleotidase</fullName>
    </submittedName>
</protein>
<name>S5DKD3_9ACTN</name>
<proteinExistence type="inferred from homology"/>
<comment type="similarity">
    <text evidence="1">Belongs to the 5'(3')-deoxyribonucleotidase family.</text>
</comment>
<reference evidence="3" key="1">
    <citation type="journal article" date="2013" name="Sci. Rep.">
        <title>Metagenomics uncovers a new group of low GC and ultra-small marine Actinobacteria.</title>
        <authorList>
            <person name="Ghai R."/>
            <person name="Mizuno C.M."/>
            <person name="Picazo A."/>
            <person name="Camacho A."/>
            <person name="Rodriguez-Valera F."/>
        </authorList>
    </citation>
    <scope>NUCLEOTIDE SEQUENCE</scope>
</reference>
<feature type="active site" description="Nucleophile" evidence="2">
    <location>
        <position position="6"/>
    </location>
</feature>
<dbReference type="InterPro" id="IPR036412">
    <property type="entry name" value="HAD-like_sf"/>
</dbReference>
<accession>S5DKD3</accession>
<dbReference type="InterPro" id="IPR010708">
    <property type="entry name" value="5'(3')-deoxyribonucleotidase"/>
</dbReference>
<dbReference type="GO" id="GO:0009264">
    <property type="term" value="P:deoxyribonucleotide catabolic process"/>
    <property type="evidence" value="ECO:0007669"/>
    <property type="project" value="InterPro"/>
</dbReference>
<evidence type="ECO:0000256" key="1">
    <source>
        <dbReference type="ARBA" id="ARBA00009589"/>
    </source>
</evidence>
<dbReference type="Gene3D" id="3.40.50.1000">
    <property type="entry name" value="HAD superfamily/HAD-like"/>
    <property type="match status" value="1"/>
</dbReference>
<dbReference type="AlphaFoldDB" id="S5DKD3"/>
<organism evidence="3">
    <name type="scientific">Candidatus Actinomarina minuta</name>
    <dbReference type="NCBI Taxonomy" id="1389454"/>
    <lineage>
        <taxon>Bacteria</taxon>
        <taxon>Bacillati</taxon>
        <taxon>Actinomycetota</taxon>
        <taxon>Actinomycetes</taxon>
        <taxon>Candidatus Actinomarinidae</taxon>
        <taxon>Candidatus Actinomarinales</taxon>
        <taxon>Candidatus Actinomarineae</taxon>
        <taxon>Candidatus Actinomarinaceae</taxon>
        <taxon>Candidatus Actinomarina</taxon>
    </lineage>
</organism>
<evidence type="ECO:0000256" key="2">
    <source>
        <dbReference type="PIRSR" id="PIRSR610708-1"/>
    </source>
</evidence>
<dbReference type="EMBL" id="KC811128">
    <property type="protein sequence ID" value="AGQ19291.1"/>
    <property type="molecule type" value="Genomic_DNA"/>
</dbReference>
<dbReference type="Pfam" id="PF06941">
    <property type="entry name" value="NT5C"/>
    <property type="match status" value="1"/>
</dbReference>